<evidence type="ECO:0000313" key="3">
    <source>
        <dbReference type="Proteomes" id="UP000071561"/>
    </source>
</evidence>
<feature type="transmembrane region" description="Helical" evidence="1">
    <location>
        <begin position="140"/>
        <end position="161"/>
    </location>
</feature>
<accession>A0A127VCB4</accession>
<name>A0A127VCB4_9SPHI</name>
<feature type="transmembrane region" description="Helical" evidence="1">
    <location>
        <begin position="21"/>
        <end position="40"/>
    </location>
</feature>
<dbReference type="AlphaFoldDB" id="A0A127VCB4"/>
<dbReference type="EMBL" id="CP014504">
    <property type="protein sequence ID" value="AMP98841.1"/>
    <property type="molecule type" value="Genomic_DNA"/>
</dbReference>
<dbReference type="Proteomes" id="UP000071561">
    <property type="component" value="Chromosome"/>
</dbReference>
<gene>
    <name evidence="2" type="ORF">AY601_1934</name>
</gene>
<feature type="transmembrane region" description="Helical" evidence="1">
    <location>
        <begin position="83"/>
        <end position="103"/>
    </location>
</feature>
<keyword evidence="1" id="KW-1133">Transmembrane helix</keyword>
<dbReference type="KEGG" id="pcm:AY601_1934"/>
<sequence length="162" mass="18744">MSTLRSLLMLSDTEFPLVNYRIIYLIFSWAGVAYVLSGYAGLMNGLLPEGHIYREYLICGGQLFFQGLVVSRMKVNTDIKWNYLCHMMTISFGGALLLLPGIWSVHWIIFPPLVYATYFMGVAGLMFLEHIRRTKLLKLGWTLTITWMFYRLVILLIILLIH</sequence>
<keyword evidence="3" id="KW-1185">Reference proteome</keyword>
<reference evidence="2 3" key="1">
    <citation type="submission" date="2016-03" db="EMBL/GenBank/DDBJ databases">
        <title>Complete genome sequence of Pedobacter cryoconitis PAMC 27485.</title>
        <authorList>
            <person name="Lee J."/>
            <person name="Kim O.-S."/>
        </authorList>
    </citation>
    <scope>NUCLEOTIDE SEQUENCE [LARGE SCALE GENOMIC DNA]</scope>
    <source>
        <strain evidence="2 3">PAMC 27485</strain>
    </source>
</reference>
<dbReference type="OrthoDB" id="671850at2"/>
<proteinExistence type="predicted"/>
<evidence type="ECO:0000256" key="1">
    <source>
        <dbReference type="SAM" id="Phobius"/>
    </source>
</evidence>
<feature type="transmembrane region" description="Helical" evidence="1">
    <location>
        <begin position="109"/>
        <end position="128"/>
    </location>
</feature>
<evidence type="ECO:0000313" key="2">
    <source>
        <dbReference type="EMBL" id="AMP98841.1"/>
    </source>
</evidence>
<dbReference type="RefSeq" id="WP_157287812.1">
    <property type="nucleotide sequence ID" value="NZ_CP014504.1"/>
</dbReference>
<protein>
    <recommendedName>
        <fullName evidence="4">DUF393 domain-containing protein</fullName>
    </recommendedName>
</protein>
<keyword evidence="1" id="KW-0472">Membrane</keyword>
<dbReference type="PATRIC" id="fig|188932.3.peg.2024"/>
<evidence type="ECO:0008006" key="4">
    <source>
        <dbReference type="Google" id="ProtNLM"/>
    </source>
</evidence>
<keyword evidence="1" id="KW-0812">Transmembrane</keyword>
<organism evidence="2 3">
    <name type="scientific">Pedobacter cryoconitis</name>
    <dbReference type="NCBI Taxonomy" id="188932"/>
    <lineage>
        <taxon>Bacteria</taxon>
        <taxon>Pseudomonadati</taxon>
        <taxon>Bacteroidota</taxon>
        <taxon>Sphingobacteriia</taxon>
        <taxon>Sphingobacteriales</taxon>
        <taxon>Sphingobacteriaceae</taxon>
        <taxon>Pedobacter</taxon>
    </lineage>
</organism>